<feature type="region of interest" description="Disordered" evidence="1">
    <location>
        <begin position="1945"/>
        <end position="1984"/>
    </location>
</feature>
<protein>
    <recommendedName>
        <fullName evidence="6">Calmodulin</fullName>
    </recommendedName>
</protein>
<dbReference type="SUPFAM" id="SSF47473">
    <property type="entry name" value="EF-hand"/>
    <property type="match status" value="2"/>
</dbReference>
<organism evidence="4 5">
    <name type="scientific">Durusdinium trenchii</name>
    <dbReference type="NCBI Taxonomy" id="1381693"/>
    <lineage>
        <taxon>Eukaryota</taxon>
        <taxon>Sar</taxon>
        <taxon>Alveolata</taxon>
        <taxon>Dinophyceae</taxon>
        <taxon>Suessiales</taxon>
        <taxon>Symbiodiniaceae</taxon>
        <taxon>Durusdinium</taxon>
    </lineage>
</organism>
<evidence type="ECO:0008006" key="6">
    <source>
        <dbReference type="Google" id="ProtNLM"/>
    </source>
</evidence>
<evidence type="ECO:0000313" key="4">
    <source>
        <dbReference type="EMBL" id="CAK9004005.1"/>
    </source>
</evidence>
<feature type="region of interest" description="Disordered" evidence="1">
    <location>
        <begin position="1707"/>
        <end position="1749"/>
    </location>
</feature>
<feature type="domain" description="EF-hand" evidence="3">
    <location>
        <begin position="31"/>
        <end position="66"/>
    </location>
</feature>
<proteinExistence type="predicted"/>
<name>A0ABP0IN32_9DINO</name>
<evidence type="ECO:0000256" key="1">
    <source>
        <dbReference type="SAM" id="MobiDB-lite"/>
    </source>
</evidence>
<dbReference type="PROSITE" id="PS50222">
    <property type="entry name" value="EF_HAND_2"/>
    <property type="match status" value="1"/>
</dbReference>
<keyword evidence="5" id="KW-1185">Reference proteome</keyword>
<dbReference type="InterPro" id="IPR035892">
    <property type="entry name" value="C2_domain_sf"/>
</dbReference>
<dbReference type="SUPFAM" id="SSF49562">
    <property type="entry name" value="C2 domain (Calcium/lipid-binding domain, CaLB)"/>
    <property type="match status" value="1"/>
</dbReference>
<gene>
    <name evidence="4" type="ORF">CCMP2556_LOCUS7508</name>
</gene>
<feature type="domain" description="C2" evidence="2">
    <location>
        <begin position="1530"/>
        <end position="1674"/>
    </location>
</feature>
<evidence type="ECO:0000313" key="5">
    <source>
        <dbReference type="Proteomes" id="UP001642484"/>
    </source>
</evidence>
<comment type="caution">
    <text evidence="4">The sequence shown here is derived from an EMBL/GenBank/DDBJ whole genome shotgun (WGS) entry which is preliminary data.</text>
</comment>
<accession>A0ABP0IN32</accession>
<dbReference type="InterPro" id="IPR011992">
    <property type="entry name" value="EF-hand-dom_pair"/>
</dbReference>
<evidence type="ECO:0000259" key="3">
    <source>
        <dbReference type="PROSITE" id="PS50222"/>
    </source>
</evidence>
<dbReference type="EMBL" id="CAXAMN010003335">
    <property type="protein sequence ID" value="CAK9004005.1"/>
    <property type="molecule type" value="Genomic_DNA"/>
</dbReference>
<dbReference type="InterPro" id="IPR000008">
    <property type="entry name" value="C2_dom"/>
</dbReference>
<evidence type="ECO:0000259" key="2">
    <source>
        <dbReference type="PROSITE" id="PS50004"/>
    </source>
</evidence>
<dbReference type="Proteomes" id="UP001642484">
    <property type="component" value="Unassembled WGS sequence"/>
</dbReference>
<dbReference type="PROSITE" id="PS50004">
    <property type="entry name" value="C2"/>
    <property type="match status" value="1"/>
</dbReference>
<dbReference type="Gene3D" id="2.60.40.150">
    <property type="entry name" value="C2 domain"/>
    <property type="match status" value="1"/>
</dbReference>
<dbReference type="InterPro" id="IPR002048">
    <property type="entry name" value="EF_hand_dom"/>
</dbReference>
<sequence length="1984" mass="215119">MVSIPGDDGSLGRFEFVAACEALLSDAPGCASVSDLHELFDILDPQCTGHVSLEEFSRLLEAYRQVPKAVDGHSAAVRLLEEQRGLPPSPSVRGGGGLVLSPLAGLRAWMLQHGWIFHDLEALLGDPRAELDWNDFAGRLLTRVRTPWLTRQGVAEIFAQLQVRASGSLPGQMQPVVRVPDLVQALLGSEDFALEAARRVLRVVAREAGHREQDVGKLCLAADTRRVGSLNLKQLSSVLLALCPGMLAEADVGLIFWRFSGSGGFSYEQLQAALKEEQNAAAEHLLLRGMPELISKAAEFQAAAKVHDAARSGSLSATQLSAALSQLNLFAQGDRAELENFVALLAPACKRSAANFDYATLVPGGVWKGPSVEEAVRRVCGDPEEPPPPNKPAKRHLLAILYYKTAEASKKLGLSRQRAFEGLDRGNKGFLTAEDLRAAVLQVVGGDETLTLKELGLPPATRLNFPDFEKRLNFDFTVLGKHIDQVFGDQAVIPESDFVSRLYQLAGIDRATSQTWIQLMYPEGLPEEGLSRGACDIFLATTPSAASVVAEGAQIVRPGPDLRAELLKDAEVAGTAGRLPSWVASSRARSLLKSRMSEKDAEQMLQLISKASAKYPPPTPEDVIAGVTPGKADADPPLRSETLLVCTERAKAVEHVLEVSIKSVEGFSKASEVFLRYFCHGTACVADVPVAEGVDFQATHVFGLTAVDGLEQLFEHREHAVTIQAWIAVAKHELRRPLSVAVLPAAELRDFLRAAFPPKPRPEAVLGSQKKWTLSFEVRTVEPKAKKPPAEAVEGSLELVVHYRRRPAEVHRSPLPWNSSFAGRLVVCRPGVATVSGTDPEEAPSGLMREVKPAPPPPGSVIFQVKLQSLLLQAEALRGLAARCLQGQVLPAPGSAGGLATKAPQLFARLCLFPGKPKMQVAGCCGWVESPLKPVPETLLLPASAAGASKGPDAEVRFDFAWSSPALEPALAVEALQDGHCTFEVWIRHPAADLRLSETQCPLQGLLEALSPEETNELRLRTLQPCKLELSGSLEREGKPLAQLKALVELQLPNGPGMLSWLVEKKKPKDPEPPMRADYHLQLKEVILSGDFVAHLANEEDLGAFGAGGRSEEWSPRAHRAGLLPRAKSKELPLFYLEMEQGSSTFRSAPLRGAFDGFRWIRIACPEDTALPLPGRLVVNGGPEGEETRKRDAQLLRGDAHRVDLKLVQIGSTSQVAAQAEIQLPIGWYVEGVPAIHFGGHLWATLRHVSPERPWSSVVGRALMRLEAMRPRGGAPRLWRRVPLAPAAIFLPLYKDWLPTKVPSELPAGPNKWPLEDAVRLVAGEELWKRLMAAEARRNALPSGAFQALLRQAAEQLPGTPLWATPASPQGDSAEGRMRVLQEDLAFLSATIAPMMADAEMLLPYRQLLLWMSLRALARWVLPVAEGLLECLSRLDGEERGSESSRMGRRVAAPREASGAVSLGAFQSVLQAELARAGLADLPAALWQLITDRPEWQAGGPHFDYLLFLWDLQAACGESVRLQGRDGVPRGPALALPRWAEETASMGTLALTIHEALHLPQITGHLPPNAFVSYAWRCEKGLSLPLVAGSKDSLGSTKVVDRSCSPSWSHSVSLELPEVTCGDRRISYPEAFRQLFLELWVWHAGRTQSEDLLMGGSEISLVPLKSGYDVDGYFHILPAEDLPSELSESGTLSSLPRSRGQLRVSVSASLERMTSPRGQRPARVEEPTGHVTGHYWPFRPAPGKGPVSSPRRPVLTMNPLADVNAMQPRFPEPAPPIMIPSWQRPLEPPLPDTWGCPRGPLAQQLWTLGLRSADRTELPGVKDDVSETALRAASKLSETEVQLRSLAGDEEEQLRQLRARHQENLESLGLLQKSMLAPDPISTLPSLPLPEHRRAALDDLQAAATGAAAPLEVTGLSSGPLPRAARVHEPASTGSAGSEAVQLLVTAGPLPPPSRDHEEVEDGAGDGRKLVLQSWKDSTPSDKI</sequence>
<reference evidence="4 5" key="1">
    <citation type="submission" date="2024-02" db="EMBL/GenBank/DDBJ databases">
        <authorList>
            <person name="Chen Y."/>
            <person name="Shah S."/>
            <person name="Dougan E. K."/>
            <person name="Thang M."/>
            <person name="Chan C."/>
        </authorList>
    </citation>
    <scope>NUCLEOTIDE SEQUENCE [LARGE SCALE GENOMIC DNA]</scope>
</reference>